<keyword evidence="1 2" id="KW-0807">Transducer</keyword>
<dbReference type="GO" id="GO:0016020">
    <property type="term" value="C:membrane"/>
    <property type="evidence" value="ECO:0007669"/>
    <property type="project" value="InterPro"/>
</dbReference>
<protein>
    <submittedName>
        <fullName evidence="4">Methyl-accepting chemotaxis protein</fullName>
    </submittedName>
</protein>
<proteinExistence type="predicted"/>
<dbReference type="GO" id="GO:0007165">
    <property type="term" value="P:signal transduction"/>
    <property type="evidence" value="ECO:0007669"/>
    <property type="project" value="UniProtKB-KW"/>
</dbReference>
<dbReference type="PANTHER" id="PTHR32089:SF114">
    <property type="entry name" value="METHYL-ACCEPTING CHEMOTAXIS PROTEIN MCPB"/>
    <property type="match status" value="1"/>
</dbReference>
<dbReference type="OrthoDB" id="2489132at2"/>
<evidence type="ECO:0000259" key="3">
    <source>
        <dbReference type="PROSITE" id="PS50111"/>
    </source>
</evidence>
<name>A0A501PH94_9PROT</name>
<dbReference type="SUPFAM" id="SSF58104">
    <property type="entry name" value="Methyl-accepting chemotaxis protein (MCP) signaling domain"/>
    <property type="match status" value="1"/>
</dbReference>
<dbReference type="InterPro" id="IPR004089">
    <property type="entry name" value="MCPsignal_dom"/>
</dbReference>
<dbReference type="Pfam" id="PF00015">
    <property type="entry name" value="MCPsignal"/>
    <property type="match status" value="1"/>
</dbReference>
<organism evidence="4 5">
    <name type="scientific">Emcibacter nanhaiensis</name>
    <dbReference type="NCBI Taxonomy" id="1505037"/>
    <lineage>
        <taxon>Bacteria</taxon>
        <taxon>Pseudomonadati</taxon>
        <taxon>Pseudomonadota</taxon>
        <taxon>Alphaproteobacteria</taxon>
        <taxon>Emcibacterales</taxon>
        <taxon>Emcibacteraceae</taxon>
        <taxon>Emcibacter</taxon>
    </lineage>
</organism>
<evidence type="ECO:0000256" key="2">
    <source>
        <dbReference type="PROSITE-ProRule" id="PRU00284"/>
    </source>
</evidence>
<dbReference type="SMART" id="SM00283">
    <property type="entry name" value="MA"/>
    <property type="match status" value="1"/>
</dbReference>
<dbReference type="AlphaFoldDB" id="A0A501PH94"/>
<sequence length="463" mass="50520">MTQTSDKTDAFQAVAVEAGGLGIEIADISGIVDQVSNLVSEQAKAFQNLQEKAREISQSNNNICETSKNTRDRVHQTRQSMSRSGEVVENTLGDIHKLIASVGEFSEQLNDLQSALDEVSAVASTINDIASQTNLLALNATIEAARAGEAGRGFSVVANEVKALSNQTSEATAKIGTTVSLLADKITTLSNSVQASTRNAENVHESTSNFSEMVTEMDNVLTDMDQEAQSIEEATRICDSNCSQFVGTLEGMEKDVDNADKNLASARDRTVQLISSAEKLVQLTADSGIETLDTPIIQKVKEVANKISGAFEEAVASGHISQRDLFDFTYTPIEGTDPEQVTTRFSSLTDQILPAIQDPVLNFDSRIMICGTFDRNGYLPTHNSQYNKPQRANDPEWNKANSRYRTIYSDRNAQRAVQNTEPFLLQAYRRDMGNGNFTVLKDATAPIFVNGQHWGAVRIAYKA</sequence>
<dbReference type="PANTHER" id="PTHR32089">
    <property type="entry name" value="METHYL-ACCEPTING CHEMOTAXIS PROTEIN MCPB"/>
    <property type="match status" value="1"/>
</dbReference>
<reference evidence="5" key="1">
    <citation type="submission" date="2019-06" db="EMBL/GenBank/DDBJ databases">
        <title>The complete genome of Emcibacter congregatus ZYLT.</title>
        <authorList>
            <person name="Zhao Z."/>
        </authorList>
    </citation>
    <scope>NUCLEOTIDE SEQUENCE [LARGE SCALE GENOMIC DNA]</scope>
    <source>
        <strain evidence="5">MCCC 1A06723</strain>
    </source>
</reference>
<gene>
    <name evidence="4" type="ORF">FIV46_10100</name>
</gene>
<keyword evidence="5" id="KW-1185">Reference proteome</keyword>
<evidence type="ECO:0000313" key="5">
    <source>
        <dbReference type="Proteomes" id="UP000319148"/>
    </source>
</evidence>
<evidence type="ECO:0000256" key="1">
    <source>
        <dbReference type="ARBA" id="ARBA00023224"/>
    </source>
</evidence>
<comment type="caution">
    <text evidence="4">The sequence shown here is derived from an EMBL/GenBank/DDBJ whole genome shotgun (WGS) entry which is preliminary data.</text>
</comment>
<evidence type="ECO:0000313" key="4">
    <source>
        <dbReference type="EMBL" id="TPD59830.1"/>
    </source>
</evidence>
<dbReference type="Proteomes" id="UP000319148">
    <property type="component" value="Unassembled WGS sequence"/>
</dbReference>
<feature type="domain" description="Methyl-accepting transducer" evidence="3">
    <location>
        <begin position="17"/>
        <end position="253"/>
    </location>
</feature>
<dbReference type="RefSeq" id="WP_139940801.1">
    <property type="nucleotide sequence ID" value="NZ_JBHSYP010000006.1"/>
</dbReference>
<dbReference type="Gene3D" id="1.10.287.950">
    <property type="entry name" value="Methyl-accepting chemotaxis protein"/>
    <property type="match status" value="1"/>
</dbReference>
<dbReference type="PROSITE" id="PS50111">
    <property type="entry name" value="CHEMOTAXIS_TRANSDUC_2"/>
    <property type="match status" value="1"/>
</dbReference>
<dbReference type="EMBL" id="VFIY01000010">
    <property type="protein sequence ID" value="TPD59830.1"/>
    <property type="molecule type" value="Genomic_DNA"/>
</dbReference>
<accession>A0A501PH94</accession>